<reference evidence="11" key="1">
    <citation type="journal article" date="2014" name="Int. J. Syst. Evol. Microbiol.">
        <title>Complete genome sequence of Corynebacterium casei LMG S-19264T (=DSM 44701T), isolated from a smear-ripened cheese.</title>
        <authorList>
            <consortium name="US DOE Joint Genome Institute (JGI-PGF)"/>
            <person name="Walter F."/>
            <person name="Albersmeier A."/>
            <person name="Kalinowski J."/>
            <person name="Ruckert C."/>
        </authorList>
    </citation>
    <scope>NUCLEOTIDE SEQUENCE</scope>
    <source>
        <strain evidence="11">CGMCC 1.6333</strain>
    </source>
</reference>
<evidence type="ECO:0000313" key="12">
    <source>
        <dbReference type="Proteomes" id="UP000618460"/>
    </source>
</evidence>
<dbReference type="InterPro" id="IPR024072">
    <property type="entry name" value="DHFR-like_dom_sf"/>
</dbReference>
<evidence type="ECO:0000256" key="2">
    <source>
        <dbReference type="ARBA" id="ARBA00009539"/>
    </source>
</evidence>
<comment type="caution">
    <text evidence="11">The sequence shown here is derived from an EMBL/GenBank/DDBJ whole genome shotgun (WGS) entry which is preliminary data.</text>
</comment>
<sequence>MISFVFAMDKNQVIGHEQWMPWDLPRDLQFFKEKTLHHTIIMGRKTFESFNKPLPKRHNVVLTRDHSYKPDGCEVIHSIDPLLEWNKENPEKEYFVIGGGTIFKQTLPYADRMYMTYIDDTFPGDTYFPDFDLDDWNLTSKTKGIKDEKNQQDYYFLQYDRKNKK</sequence>
<dbReference type="EC" id="1.5.1.3" evidence="3 8"/>
<dbReference type="GO" id="GO:0070401">
    <property type="term" value="F:NADP+ binding"/>
    <property type="evidence" value="ECO:0007669"/>
    <property type="project" value="UniProtKB-ARBA"/>
</dbReference>
<dbReference type="InterPro" id="IPR001796">
    <property type="entry name" value="DHFR_dom"/>
</dbReference>
<dbReference type="GO" id="GO:0004146">
    <property type="term" value="F:dihydrofolate reductase activity"/>
    <property type="evidence" value="ECO:0007669"/>
    <property type="project" value="UniProtKB-EC"/>
</dbReference>
<evidence type="ECO:0000259" key="10">
    <source>
        <dbReference type="PROSITE" id="PS51330"/>
    </source>
</evidence>
<comment type="function">
    <text evidence="7 8">Key enzyme in folate metabolism. Catalyzes an essential reaction for de novo glycine and purine synthesis, and for DNA precursor synthesis.</text>
</comment>
<accession>A0A917WRG6</accession>
<evidence type="ECO:0000256" key="3">
    <source>
        <dbReference type="ARBA" id="ARBA00012856"/>
    </source>
</evidence>
<dbReference type="InterPro" id="IPR012259">
    <property type="entry name" value="DHFR"/>
</dbReference>
<reference evidence="11" key="2">
    <citation type="submission" date="2020-09" db="EMBL/GenBank/DDBJ databases">
        <authorList>
            <person name="Sun Q."/>
            <person name="Zhou Y."/>
        </authorList>
    </citation>
    <scope>NUCLEOTIDE SEQUENCE</scope>
    <source>
        <strain evidence="11">CGMCC 1.6333</strain>
    </source>
</reference>
<gene>
    <name evidence="11" type="primary">dfrA</name>
    <name evidence="11" type="ORF">GCM10011351_06360</name>
</gene>
<dbReference type="PANTHER" id="PTHR48069">
    <property type="entry name" value="DIHYDROFOLATE REDUCTASE"/>
    <property type="match status" value="1"/>
</dbReference>
<dbReference type="InterPro" id="IPR017925">
    <property type="entry name" value="DHFR_CS"/>
</dbReference>
<dbReference type="GO" id="GO:0006730">
    <property type="term" value="P:one-carbon metabolic process"/>
    <property type="evidence" value="ECO:0007669"/>
    <property type="project" value="UniProtKB-KW"/>
</dbReference>
<dbReference type="PROSITE" id="PS00075">
    <property type="entry name" value="DHFR_1"/>
    <property type="match status" value="1"/>
</dbReference>
<dbReference type="Pfam" id="PF00186">
    <property type="entry name" value="DHFR_1"/>
    <property type="match status" value="1"/>
</dbReference>
<feature type="domain" description="DHFR" evidence="10">
    <location>
        <begin position="1"/>
        <end position="161"/>
    </location>
</feature>
<dbReference type="GO" id="GO:0046452">
    <property type="term" value="P:dihydrofolate metabolic process"/>
    <property type="evidence" value="ECO:0007669"/>
    <property type="project" value="TreeGrafter"/>
</dbReference>
<dbReference type="Gene3D" id="3.40.430.10">
    <property type="entry name" value="Dihydrofolate Reductase, subunit A"/>
    <property type="match status" value="1"/>
</dbReference>
<proteinExistence type="inferred from homology"/>
<evidence type="ECO:0000256" key="8">
    <source>
        <dbReference type="PIRNR" id="PIRNR000194"/>
    </source>
</evidence>
<evidence type="ECO:0000256" key="7">
    <source>
        <dbReference type="ARBA" id="ARBA00025067"/>
    </source>
</evidence>
<keyword evidence="6 8" id="KW-0560">Oxidoreductase</keyword>
<protein>
    <recommendedName>
        <fullName evidence="3 8">Dihydrofolate reductase</fullName>
        <ecNumber evidence="3 8">1.5.1.3</ecNumber>
    </recommendedName>
</protein>
<comment type="pathway">
    <text evidence="1 8">Cofactor biosynthesis; tetrahydrofolate biosynthesis; 5,6,7,8-tetrahydrofolate from 7,8-dihydrofolate: step 1/1.</text>
</comment>
<dbReference type="Proteomes" id="UP000618460">
    <property type="component" value="Unassembled WGS sequence"/>
</dbReference>
<evidence type="ECO:0000313" key="11">
    <source>
        <dbReference type="EMBL" id="GGM23257.1"/>
    </source>
</evidence>
<dbReference type="CDD" id="cd00209">
    <property type="entry name" value="DHFR"/>
    <property type="match status" value="1"/>
</dbReference>
<evidence type="ECO:0000256" key="9">
    <source>
        <dbReference type="RuleBase" id="RU004474"/>
    </source>
</evidence>
<dbReference type="FunFam" id="3.40.430.10:FF:000001">
    <property type="entry name" value="Dihydrofolate reductase"/>
    <property type="match status" value="1"/>
</dbReference>
<keyword evidence="5 8" id="KW-0521">NADP</keyword>
<comment type="similarity">
    <text evidence="2 8 9">Belongs to the dihydrofolate reductase family.</text>
</comment>
<dbReference type="PRINTS" id="PR00070">
    <property type="entry name" value="DHFR"/>
</dbReference>
<keyword evidence="4 8" id="KW-0554">One-carbon metabolism</keyword>
<evidence type="ECO:0000256" key="5">
    <source>
        <dbReference type="ARBA" id="ARBA00022857"/>
    </source>
</evidence>
<evidence type="ECO:0000256" key="1">
    <source>
        <dbReference type="ARBA" id="ARBA00004903"/>
    </source>
</evidence>
<dbReference type="SUPFAM" id="SSF53597">
    <property type="entry name" value="Dihydrofolate reductase-like"/>
    <property type="match status" value="1"/>
</dbReference>
<dbReference type="GO" id="GO:0046655">
    <property type="term" value="P:folic acid metabolic process"/>
    <property type="evidence" value="ECO:0007669"/>
    <property type="project" value="TreeGrafter"/>
</dbReference>
<dbReference type="GO" id="GO:0005829">
    <property type="term" value="C:cytosol"/>
    <property type="evidence" value="ECO:0007669"/>
    <property type="project" value="TreeGrafter"/>
</dbReference>
<name>A0A917WRG6_9BACI</name>
<comment type="catalytic activity">
    <reaction evidence="8">
        <text>(6S)-5,6,7,8-tetrahydrofolate + NADP(+) = 7,8-dihydrofolate + NADPH + H(+)</text>
        <dbReference type="Rhea" id="RHEA:15009"/>
        <dbReference type="ChEBI" id="CHEBI:15378"/>
        <dbReference type="ChEBI" id="CHEBI:57451"/>
        <dbReference type="ChEBI" id="CHEBI:57453"/>
        <dbReference type="ChEBI" id="CHEBI:57783"/>
        <dbReference type="ChEBI" id="CHEBI:58349"/>
        <dbReference type="EC" id="1.5.1.3"/>
    </reaction>
</comment>
<dbReference type="OrthoDB" id="9804315at2"/>
<dbReference type="RefSeq" id="WP_117152228.1">
    <property type="nucleotide sequence ID" value="NZ_BMLG01000001.1"/>
</dbReference>
<dbReference type="PROSITE" id="PS51330">
    <property type="entry name" value="DHFR_2"/>
    <property type="match status" value="1"/>
</dbReference>
<organism evidence="11 12">
    <name type="scientific">Paraliobacillus quinghaiensis</name>
    <dbReference type="NCBI Taxonomy" id="470815"/>
    <lineage>
        <taxon>Bacteria</taxon>
        <taxon>Bacillati</taxon>
        <taxon>Bacillota</taxon>
        <taxon>Bacilli</taxon>
        <taxon>Bacillales</taxon>
        <taxon>Bacillaceae</taxon>
        <taxon>Paraliobacillus</taxon>
    </lineage>
</organism>
<dbReference type="GO" id="GO:0046654">
    <property type="term" value="P:tetrahydrofolate biosynthetic process"/>
    <property type="evidence" value="ECO:0007669"/>
    <property type="project" value="InterPro"/>
</dbReference>
<evidence type="ECO:0000256" key="4">
    <source>
        <dbReference type="ARBA" id="ARBA00022563"/>
    </source>
</evidence>
<dbReference type="EMBL" id="BMLG01000001">
    <property type="protein sequence ID" value="GGM23257.1"/>
    <property type="molecule type" value="Genomic_DNA"/>
</dbReference>
<evidence type="ECO:0000256" key="6">
    <source>
        <dbReference type="ARBA" id="ARBA00023002"/>
    </source>
</evidence>
<keyword evidence="12" id="KW-1185">Reference proteome</keyword>
<dbReference type="PANTHER" id="PTHR48069:SF3">
    <property type="entry name" value="DIHYDROFOLATE REDUCTASE"/>
    <property type="match status" value="1"/>
</dbReference>
<dbReference type="PIRSF" id="PIRSF000194">
    <property type="entry name" value="DHFR"/>
    <property type="match status" value="1"/>
</dbReference>
<dbReference type="AlphaFoldDB" id="A0A917WRG6"/>